<name>A0ABX3L1N6_9CLOT</name>
<dbReference type="InterPro" id="IPR032466">
    <property type="entry name" value="Metal_Hydrolase"/>
</dbReference>
<dbReference type="EMBL" id="MRAD01000015">
    <property type="protein sequence ID" value="OOO61361.1"/>
    <property type="molecule type" value="Genomic_DNA"/>
</dbReference>
<dbReference type="PIRSF" id="PIRSF005902">
    <property type="entry name" value="DNase_TatD"/>
    <property type="match status" value="1"/>
</dbReference>
<dbReference type="SUPFAM" id="SSF51556">
    <property type="entry name" value="Metallo-dependent hydrolases"/>
    <property type="match status" value="1"/>
</dbReference>
<dbReference type="Pfam" id="PF01026">
    <property type="entry name" value="TatD_DNase"/>
    <property type="match status" value="1"/>
</dbReference>
<keyword evidence="5" id="KW-1185">Reference proteome</keyword>
<dbReference type="RefSeq" id="WP_078025136.1">
    <property type="nucleotide sequence ID" value="NZ_MRAD01000015.1"/>
</dbReference>
<evidence type="ECO:0000256" key="1">
    <source>
        <dbReference type="ARBA" id="ARBA00009275"/>
    </source>
</evidence>
<dbReference type="Gene3D" id="3.20.20.140">
    <property type="entry name" value="Metal-dependent hydrolases"/>
    <property type="match status" value="1"/>
</dbReference>
<protein>
    <submittedName>
        <fullName evidence="4">TatD family deoxyribonuclease</fullName>
    </submittedName>
</protein>
<comment type="similarity">
    <text evidence="1">Belongs to the metallo-dependent hydrolases superfamily. TatD-type hydrolase family.</text>
</comment>
<proteinExistence type="inferred from homology"/>
<evidence type="ECO:0000256" key="2">
    <source>
        <dbReference type="ARBA" id="ARBA00022723"/>
    </source>
</evidence>
<dbReference type="Proteomes" id="UP000190206">
    <property type="component" value="Unassembled WGS sequence"/>
</dbReference>
<accession>A0ABX3L1N6</accession>
<sequence length="246" mass="29179">MNLIDFHVHIDYYKDFYEKYNYYNNNRIYALGVTNLPEIYEKCISSFKKSKFVQFALGYNPQFAGTDKFNKRIFDKYFDTTKYIGEVGLDFSRDFVIHKAEQIEVFDYIAQRAGQHNKILSIHSRNAEVDVINILRKHKVRFAVFHWYTGKIDKVKEILDMGYYFSVNSKMLQSKKGLTVIKNIPLDRMLIETDGPFTDFKKEMITPDKLPEVYSTFEQVLNIRGFEEVVFSNLKKLLINQQQCTR</sequence>
<comment type="caution">
    <text evidence="4">The sequence shown here is derived from an EMBL/GenBank/DDBJ whole genome shotgun (WGS) entry which is preliminary data.</text>
</comment>
<reference evidence="4 5" key="1">
    <citation type="submission" date="2016-12" db="EMBL/GenBank/DDBJ databases">
        <title>Clostridium tepidum sp. nov., a close relative of Clostridium sporogenes and Clostridium botulinum Group I.</title>
        <authorList>
            <person name="Dobritsa A.P."/>
            <person name="Kutumbaka K."/>
            <person name="Werner K."/>
            <person name="Samadpour M."/>
        </authorList>
    </citation>
    <scope>NUCLEOTIDE SEQUENCE [LARGE SCALE GENOMIC DNA]</scope>
    <source>
        <strain evidence="4 5">PE</strain>
    </source>
</reference>
<dbReference type="PANTHER" id="PTHR46317">
    <property type="entry name" value="HYDROLASE OF PHP SUPERFAMILY-RELATED PROTEIN"/>
    <property type="match status" value="1"/>
</dbReference>
<gene>
    <name evidence="4" type="ORF">BS637_12500</name>
</gene>
<organism evidence="4 5">
    <name type="scientific">Clostridium tepidum</name>
    <dbReference type="NCBI Taxonomy" id="1962263"/>
    <lineage>
        <taxon>Bacteria</taxon>
        <taxon>Bacillati</taxon>
        <taxon>Bacillota</taxon>
        <taxon>Clostridia</taxon>
        <taxon>Eubacteriales</taxon>
        <taxon>Clostridiaceae</taxon>
        <taxon>Clostridium</taxon>
    </lineage>
</organism>
<dbReference type="InterPro" id="IPR001130">
    <property type="entry name" value="TatD-like"/>
</dbReference>
<keyword evidence="2" id="KW-0479">Metal-binding</keyword>
<dbReference type="CDD" id="cd01310">
    <property type="entry name" value="TatD_DNAse"/>
    <property type="match status" value="1"/>
</dbReference>
<dbReference type="PANTHER" id="PTHR46317:SF1">
    <property type="entry name" value="HYDROLASE, TATD FAMILY"/>
    <property type="match status" value="1"/>
</dbReference>
<evidence type="ECO:0000313" key="5">
    <source>
        <dbReference type="Proteomes" id="UP000190206"/>
    </source>
</evidence>
<keyword evidence="3" id="KW-0378">Hydrolase</keyword>
<evidence type="ECO:0000313" key="4">
    <source>
        <dbReference type="EMBL" id="OOO61361.1"/>
    </source>
</evidence>
<evidence type="ECO:0000256" key="3">
    <source>
        <dbReference type="ARBA" id="ARBA00022801"/>
    </source>
</evidence>